<comment type="caution">
    <text evidence="1">The sequence shown here is derived from an EMBL/GenBank/DDBJ whole genome shotgun (WGS) entry which is preliminary data.</text>
</comment>
<gene>
    <name evidence="1" type="ORF">FYJ73_12090</name>
</gene>
<dbReference type="EMBL" id="VUNG01000036">
    <property type="protein sequence ID" value="MST85394.1"/>
    <property type="molecule type" value="Genomic_DNA"/>
</dbReference>
<evidence type="ECO:0000313" key="1">
    <source>
        <dbReference type="EMBL" id="MST85394.1"/>
    </source>
</evidence>
<proteinExistence type="predicted"/>
<evidence type="ECO:0008006" key="3">
    <source>
        <dbReference type="Google" id="ProtNLM"/>
    </source>
</evidence>
<accession>A0A7K0KHP9</accession>
<name>A0A7K0KHP9_9BACT</name>
<sequence length="270" mass="29993">MKKIFHFAFLAMVVVAGFTSCTDDYSYDPAVKDATSNQAFLNTADGESSYTYLPDMEQKLTIKVGRPDSTQAATITLSCDNSKFKVPSTVSFAAGEGTKTVDMTFDMEIGTSQDVCIVLAPENAYQYGVDSLRISILRDYTWVKFKDKALFTNSYFGPENAPIVIAQAKEKPGLYKLYSPFHSVVAENNLDEAGENDYEILVDPSLKKGGAFATAYSGYVDKKYGKTYHYCKSISQEDNVITMKGYLCIIEDGQLTPGWYDDWTITLPDE</sequence>
<dbReference type="AlphaFoldDB" id="A0A7K0KHP9"/>
<keyword evidence="2" id="KW-1185">Reference proteome</keyword>
<organism evidence="1 2">
    <name type="scientific">Hallella mizrahii</name>
    <dbReference type="NCBI Taxonomy" id="2606637"/>
    <lineage>
        <taxon>Bacteria</taxon>
        <taxon>Pseudomonadati</taxon>
        <taxon>Bacteroidota</taxon>
        <taxon>Bacteroidia</taxon>
        <taxon>Bacteroidales</taxon>
        <taxon>Prevotellaceae</taxon>
        <taxon>Hallella</taxon>
    </lineage>
</organism>
<protein>
    <recommendedName>
        <fullName evidence="3">DUF1735 domain-containing protein</fullName>
    </recommendedName>
</protein>
<reference evidence="1 2" key="1">
    <citation type="submission" date="2019-08" db="EMBL/GenBank/DDBJ databases">
        <title>In-depth cultivation of the pig gut microbiome towards novel bacterial diversity and tailored functional studies.</title>
        <authorList>
            <person name="Wylensek D."/>
            <person name="Hitch T.C.A."/>
            <person name="Clavel T."/>
        </authorList>
    </citation>
    <scope>NUCLEOTIDE SEQUENCE [LARGE SCALE GENOMIC DNA]</scope>
    <source>
        <strain evidence="1 2">LKV-178-WT-2A</strain>
    </source>
</reference>
<dbReference type="RefSeq" id="WP_154534981.1">
    <property type="nucleotide sequence ID" value="NZ_VUNG01000036.1"/>
</dbReference>
<evidence type="ECO:0000313" key="2">
    <source>
        <dbReference type="Proteomes" id="UP000438914"/>
    </source>
</evidence>
<dbReference type="PROSITE" id="PS51257">
    <property type="entry name" value="PROKAR_LIPOPROTEIN"/>
    <property type="match status" value="1"/>
</dbReference>
<dbReference type="Proteomes" id="UP000438914">
    <property type="component" value="Unassembled WGS sequence"/>
</dbReference>